<evidence type="ECO:0008006" key="3">
    <source>
        <dbReference type="Google" id="ProtNLM"/>
    </source>
</evidence>
<dbReference type="Proteomes" id="UP000317155">
    <property type="component" value="Unassembled WGS sequence"/>
</dbReference>
<dbReference type="SUPFAM" id="SSF88713">
    <property type="entry name" value="Glycoside hydrolase/deacetylase"/>
    <property type="match status" value="1"/>
</dbReference>
<accession>A0A550JJI6</accession>
<proteinExistence type="predicted"/>
<keyword evidence="2" id="KW-1185">Reference proteome</keyword>
<reference evidence="1 2" key="1">
    <citation type="submission" date="2019-07" db="EMBL/GenBank/DDBJ databases">
        <title>Insights of Desulfuromonas acetexigens electromicrobiology.</title>
        <authorList>
            <person name="Katuri K."/>
            <person name="Sapireddy V."/>
            <person name="Shaw D.R."/>
            <person name="Saikaly P."/>
        </authorList>
    </citation>
    <scope>NUCLEOTIDE SEQUENCE [LARGE SCALE GENOMIC DNA]</scope>
    <source>
        <strain evidence="1 2">2873</strain>
    </source>
</reference>
<protein>
    <recommendedName>
        <fullName evidence="3">Polysaccharide deacetylase</fullName>
    </recommendedName>
</protein>
<sequence>MLPINVFLTIDTEHSIGGAFADPALKPVGNDKRIYGRIGGRDYGIPLQMEIAERFGLKLVFFVEVFNRHFFGADETRRVVESILRRGHDVQLHLHPNYLNFTLARPQDLTCSDLCADYPLARQTELLAEAREMLIDCGAPSPTAFRAGCFGADEATLKALAVNGFLLDSSYNQAFLGGPCRLPDWGLNDLAERDGFFELPVTNFIEQTGLRPRRPMPLDINGVSFEEMRRVLAAARDGAGPRNVTVILHSFSFLKAYDVQYRRARPRREVIRRFEKLCRFLGENAGDFSVRTLDGLTRNDLAEMARDRCDTFPPMPPHLSLARFGGQLLDRL</sequence>
<dbReference type="GO" id="GO:0005975">
    <property type="term" value="P:carbohydrate metabolic process"/>
    <property type="evidence" value="ECO:0007669"/>
    <property type="project" value="InterPro"/>
</dbReference>
<dbReference type="AlphaFoldDB" id="A0A550JJI6"/>
<comment type="caution">
    <text evidence="1">The sequence shown here is derived from an EMBL/GenBank/DDBJ whole genome shotgun (WGS) entry which is preliminary data.</text>
</comment>
<evidence type="ECO:0000313" key="2">
    <source>
        <dbReference type="Proteomes" id="UP000317155"/>
    </source>
</evidence>
<dbReference type="RefSeq" id="WP_092056310.1">
    <property type="nucleotide sequence ID" value="NZ_FOJJ01000012.1"/>
</dbReference>
<dbReference type="InterPro" id="IPR011330">
    <property type="entry name" value="Glyco_hydro/deAcase_b/a-brl"/>
</dbReference>
<name>A0A550JJI6_9BACT</name>
<dbReference type="OrthoDB" id="7419255at2"/>
<dbReference type="Gene3D" id="3.20.20.370">
    <property type="entry name" value="Glycoside hydrolase/deacetylase"/>
    <property type="match status" value="1"/>
</dbReference>
<dbReference type="EMBL" id="VJVV01000002">
    <property type="protein sequence ID" value="TRO83365.1"/>
    <property type="molecule type" value="Genomic_DNA"/>
</dbReference>
<evidence type="ECO:0000313" key="1">
    <source>
        <dbReference type="EMBL" id="TRO83365.1"/>
    </source>
</evidence>
<gene>
    <name evidence="1" type="ORF">FL622_04580</name>
</gene>
<organism evidence="1 2">
    <name type="scientific">Trichloromonas acetexigens</name>
    <dbReference type="NCBI Taxonomy" id="38815"/>
    <lineage>
        <taxon>Bacteria</taxon>
        <taxon>Pseudomonadati</taxon>
        <taxon>Thermodesulfobacteriota</taxon>
        <taxon>Desulfuromonadia</taxon>
        <taxon>Desulfuromonadales</taxon>
        <taxon>Trichloromonadaceae</taxon>
        <taxon>Trichloromonas</taxon>
    </lineage>
</organism>